<dbReference type="OrthoDB" id="7857434at2759"/>
<dbReference type="GO" id="GO:0016020">
    <property type="term" value="C:membrane"/>
    <property type="evidence" value="ECO:0007669"/>
    <property type="project" value="InterPro"/>
</dbReference>
<dbReference type="PANTHER" id="PTHR19229">
    <property type="entry name" value="ATP-BINDING CASSETTE TRANSPORTER SUBFAMILY A ABCA"/>
    <property type="match status" value="1"/>
</dbReference>
<evidence type="ECO:0000256" key="1">
    <source>
        <dbReference type="ARBA" id="ARBA00022741"/>
    </source>
</evidence>
<feature type="domain" description="ABC transporter" evidence="5">
    <location>
        <begin position="528"/>
        <end position="757"/>
    </location>
</feature>
<evidence type="ECO:0000313" key="7">
    <source>
        <dbReference type="Proteomes" id="UP000001070"/>
    </source>
</evidence>
<feature type="transmembrane region" description="Helical" evidence="4">
    <location>
        <begin position="1275"/>
        <end position="1296"/>
    </location>
</feature>
<feature type="transmembrane region" description="Helical" evidence="4">
    <location>
        <begin position="1150"/>
        <end position="1168"/>
    </location>
</feature>
<dbReference type="InParanoid" id="B4JLF5"/>
<dbReference type="InterPro" id="IPR027417">
    <property type="entry name" value="P-loop_NTPase"/>
</dbReference>
<feature type="transmembrane region" description="Helical" evidence="4">
    <location>
        <begin position="320"/>
        <end position="341"/>
    </location>
</feature>
<dbReference type="InterPro" id="IPR003439">
    <property type="entry name" value="ABC_transporter-like_ATP-bd"/>
</dbReference>
<keyword evidence="4" id="KW-1133">Transmembrane helix</keyword>
<gene>
    <name evidence="6" type="primary">Dgri\GH11878</name>
    <name evidence="6" type="ORF">Dgri_GH11878</name>
</gene>
<dbReference type="OMA" id="WGFIYIR"/>
<dbReference type="FunCoup" id="B4JLF5">
    <property type="interactions" value="2"/>
</dbReference>
<dbReference type="STRING" id="7222.B4JLF5"/>
<feature type="transmembrane region" description="Helical" evidence="4">
    <location>
        <begin position="268"/>
        <end position="286"/>
    </location>
</feature>
<dbReference type="Pfam" id="PF00005">
    <property type="entry name" value="ABC_tran"/>
    <property type="match status" value="2"/>
</dbReference>
<dbReference type="GO" id="GO:0005319">
    <property type="term" value="F:lipid transporter activity"/>
    <property type="evidence" value="ECO:0007669"/>
    <property type="project" value="TreeGrafter"/>
</dbReference>
<dbReference type="GO" id="GO:0016887">
    <property type="term" value="F:ATP hydrolysis activity"/>
    <property type="evidence" value="ECO:0007669"/>
    <property type="project" value="InterPro"/>
</dbReference>
<feature type="transmembrane region" description="Helical" evidence="4">
    <location>
        <begin position="1180"/>
        <end position="1197"/>
    </location>
</feature>
<evidence type="ECO:0000256" key="2">
    <source>
        <dbReference type="ARBA" id="ARBA00022840"/>
    </source>
</evidence>
<dbReference type="GO" id="GO:0140359">
    <property type="term" value="F:ABC-type transporter activity"/>
    <property type="evidence" value="ECO:0007669"/>
    <property type="project" value="InterPro"/>
</dbReference>
<feature type="transmembrane region" description="Helical" evidence="4">
    <location>
        <begin position="1209"/>
        <end position="1227"/>
    </location>
</feature>
<feature type="compositionally biased region" description="Acidic residues" evidence="3">
    <location>
        <begin position="501"/>
        <end position="520"/>
    </location>
</feature>
<feature type="region of interest" description="Disordered" evidence="3">
    <location>
        <begin position="408"/>
        <end position="444"/>
    </location>
</feature>
<sequence>MSMEATQIYSCSDCETLRIRATAEHFIASVCFHDVDELQRGLPQKLHFSILMPSELRFYEDTWIGDSWRVNTMLGNPSSVSSYVLEGFTSLQYYISSEYLRIASGNAEIPEVLLRPYESNKAVQSLIGESIDASVLVLLLGFMFPVTILTKEIVEDREQSIHFALDKNHAGTRWQFVAWYFNGLWLLVIACVNLTLVLKIEWSGYSSVFKKCPWYIMLFFLTSYVLSVVAFSLLIATTMRTTKMVVALVPIYWILVPLPLILGQSLDSTSNVVLFVASFLLCNVTMSQGLRRILYFEHDTKNMNVEQYLKTTLMISDPTLLMFIGAFYAQTFVYVLLAAILNGNVCPCVQNYIKCTPCRLLMLKLHRWVTQRQRRKNQVRLSKIELKEKLPKGITELMKQTEITKVVDPLKDRTQEQIPNKIETQQYSTEDDKETSISSSSESDDITELGTRQYLLDKQLLVWLSHHDFDLEKSSESETDPKGSVPQFYLQQATHDPSTEPNDDIESSNVEEDEVEEAEDDERRQIVIEFKNVCKMYAKTFVVHNFSLKVYQNELLVILGHNAAGKTTLLKMAAGHTQPDSGSIFIQGYDVMQQPANAFDQVGISLHSPNLYTEFTFVEHLIYLCRLRGLSRHQSQQDVHSYLRCIGAEELGQSPVTILTPGQRRLLQGLCAFAGRTRIVLLDMPLEGVDAEKQRLFHKFALSERQHRTILMTTNLPHVASKLGDRIALLVNGSMFACGNARRLLQLNKNVYRLVCSLGIMCSFQKLLAFFTQHIPRMQLESKLGDTAVFVIEDWDLNHLYTLLNLLPANKKELRLDSYQLMSNSLEHILLKATMYKPTKGTARGSSRLPMLASRLHHVEQVQHLTKKEQFVMKSVLVLNHIEVVLRKCFLQDVRNYALALLQLCLPSLLCAWSLSMLNVRQERQAIPTLPMTMNRFKNPITLLRQKYSDVNAVRAAGKHYFDCATLGQRIIQIEPNIELMKFMRLHMAENMIITDLNFVVAAKFSDESVEALYNNKLMNAAPVSLTLVMDALAVGFVNSSSGISVKLELLPFATLHTTYLNSDASRLYELLCTATSLYLCYVWTLSLLDVGEGRETGHRRVELIGGMRYGTLSVANFIYGMLKIVASLIPLNAVYLVFHSSLPLDTYDYFTLLYIFLLAGLCVMSLNTLGSLWLTELRIGYILILQFYSMAIVMYLSRHGWTETRFDGYVWTLMFLPYYALLSNLMHINNISQIIHICTDVQTYKTSVYLEHCQRVPNCCAEIKQDFFYFDQTWTAYLTVLLIWTLLYLCLGVNVPKLKPLTNTDDLKSDSHPDSCFDQRMLHSANRNELDNTWINEKIRVRTLERQLARTKALHVENLGVCFSTQVVLSRINFMVERYQAVSVVGVNGSGKSVLIKAILGAYRHSTGDVSSCDRRSNQFTEHDNYQLIGYCAQNDTISDAITVIEYIQTLLIIRGLRTARALQEAKALLNIFDLYSNRFHLLSHCSCGMLKRLSIAISLIGYAGIILMDEPFAYLDVRSRLNISSLINSQCSHGHAVLYTCSDPKHCDLAARTALLHRASLCIIGDRKDLQQDDLADYIVVESRIELNNDSGEAEYLCLSNPSTCWNTNENLVFLQICSTIEHFFPHALIKDTINQWACFWLSSKTYSMSFILETLNQNKEIFQQFSIGSPFLKSIFHSIVEHPNETHQLVEDEDVLN</sequence>
<dbReference type="PhylomeDB" id="B4JLF5"/>
<dbReference type="SUPFAM" id="SSF52540">
    <property type="entry name" value="P-loop containing nucleoside triphosphate hydrolases"/>
    <property type="match status" value="2"/>
</dbReference>
<keyword evidence="7" id="KW-1185">Reference proteome</keyword>
<name>B4JLF5_DROGR</name>
<evidence type="ECO:0000259" key="5">
    <source>
        <dbReference type="PROSITE" id="PS50893"/>
    </source>
</evidence>
<feature type="transmembrane region" description="Helical" evidence="4">
    <location>
        <begin position="177"/>
        <end position="202"/>
    </location>
</feature>
<keyword evidence="4" id="KW-0472">Membrane</keyword>
<evidence type="ECO:0000256" key="3">
    <source>
        <dbReference type="SAM" id="MobiDB-lite"/>
    </source>
</evidence>
<dbReference type="InterPro" id="IPR003593">
    <property type="entry name" value="AAA+_ATPase"/>
</dbReference>
<dbReference type="SMART" id="SM00382">
    <property type="entry name" value="AAA"/>
    <property type="match status" value="2"/>
</dbReference>
<feature type="compositionally biased region" description="Polar residues" evidence="3">
    <location>
        <begin position="416"/>
        <end position="427"/>
    </location>
</feature>
<dbReference type="Gene3D" id="3.40.50.300">
    <property type="entry name" value="P-loop containing nucleotide triphosphate hydrolases"/>
    <property type="match status" value="2"/>
</dbReference>
<dbReference type="HOGENOM" id="CLU_000604_19_1_1"/>
<dbReference type="Proteomes" id="UP000001070">
    <property type="component" value="Unassembled WGS sequence"/>
</dbReference>
<evidence type="ECO:0000256" key="4">
    <source>
        <dbReference type="SAM" id="Phobius"/>
    </source>
</evidence>
<dbReference type="PROSITE" id="PS50893">
    <property type="entry name" value="ABC_TRANSPORTER_2"/>
    <property type="match status" value="2"/>
</dbReference>
<organism evidence="7">
    <name type="scientific">Drosophila grimshawi</name>
    <name type="common">Hawaiian fruit fly</name>
    <name type="synonym">Idiomyia grimshawi</name>
    <dbReference type="NCBI Taxonomy" id="7222"/>
    <lineage>
        <taxon>Eukaryota</taxon>
        <taxon>Metazoa</taxon>
        <taxon>Ecdysozoa</taxon>
        <taxon>Arthropoda</taxon>
        <taxon>Hexapoda</taxon>
        <taxon>Insecta</taxon>
        <taxon>Pterygota</taxon>
        <taxon>Neoptera</taxon>
        <taxon>Endopterygota</taxon>
        <taxon>Diptera</taxon>
        <taxon>Brachycera</taxon>
        <taxon>Muscomorpha</taxon>
        <taxon>Ephydroidea</taxon>
        <taxon>Drosophilidae</taxon>
        <taxon>Drosophila</taxon>
        <taxon>Hawaiian Drosophila</taxon>
    </lineage>
</organism>
<feature type="transmembrane region" description="Helical" evidence="4">
    <location>
        <begin position="244"/>
        <end position="262"/>
    </location>
</feature>
<accession>B4JLF5</accession>
<feature type="transmembrane region" description="Helical" evidence="4">
    <location>
        <begin position="214"/>
        <end position="237"/>
    </location>
</feature>
<proteinExistence type="predicted"/>
<dbReference type="GO" id="GO:0005524">
    <property type="term" value="F:ATP binding"/>
    <property type="evidence" value="ECO:0007669"/>
    <property type="project" value="UniProtKB-KW"/>
</dbReference>
<protein>
    <submittedName>
        <fullName evidence="6">GH11878</fullName>
    </submittedName>
</protein>
<reference evidence="6 7" key="1">
    <citation type="journal article" date="2007" name="Nature">
        <title>Evolution of genes and genomes on the Drosophila phylogeny.</title>
        <authorList>
            <consortium name="Drosophila 12 Genomes Consortium"/>
            <person name="Clark A.G."/>
            <person name="Eisen M.B."/>
            <person name="Smith D.R."/>
            <person name="Bergman C.M."/>
            <person name="Oliver B."/>
            <person name="Markow T.A."/>
            <person name="Kaufman T.C."/>
            <person name="Kellis M."/>
            <person name="Gelbart W."/>
            <person name="Iyer V.N."/>
            <person name="Pollard D.A."/>
            <person name="Sackton T.B."/>
            <person name="Larracuente A.M."/>
            <person name="Singh N.D."/>
            <person name="Abad J.P."/>
            <person name="Abt D.N."/>
            <person name="Adryan B."/>
            <person name="Aguade M."/>
            <person name="Akashi H."/>
            <person name="Anderson W.W."/>
            <person name="Aquadro C.F."/>
            <person name="Ardell D.H."/>
            <person name="Arguello R."/>
            <person name="Artieri C.G."/>
            <person name="Barbash D.A."/>
            <person name="Barker D."/>
            <person name="Barsanti P."/>
            <person name="Batterham P."/>
            <person name="Batzoglou S."/>
            <person name="Begun D."/>
            <person name="Bhutkar A."/>
            <person name="Blanco E."/>
            <person name="Bosak S.A."/>
            <person name="Bradley R.K."/>
            <person name="Brand A.D."/>
            <person name="Brent M.R."/>
            <person name="Brooks A.N."/>
            <person name="Brown R.H."/>
            <person name="Butlin R.K."/>
            <person name="Caggese C."/>
            <person name="Calvi B.R."/>
            <person name="Bernardo de Carvalho A."/>
            <person name="Caspi A."/>
            <person name="Castrezana S."/>
            <person name="Celniker S.E."/>
            <person name="Chang J.L."/>
            <person name="Chapple C."/>
            <person name="Chatterji S."/>
            <person name="Chinwalla A."/>
            <person name="Civetta A."/>
            <person name="Clifton S.W."/>
            <person name="Comeron J.M."/>
            <person name="Costello J.C."/>
            <person name="Coyne J.A."/>
            <person name="Daub J."/>
            <person name="David R.G."/>
            <person name="Delcher A.L."/>
            <person name="Delehaunty K."/>
            <person name="Do C.B."/>
            <person name="Ebling H."/>
            <person name="Edwards K."/>
            <person name="Eickbush T."/>
            <person name="Evans J.D."/>
            <person name="Filipski A."/>
            <person name="Findeiss S."/>
            <person name="Freyhult E."/>
            <person name="Fulton L."/>
            <person name="Fulton R."/>
            <person name="Garcia A.C."/>
            <person name="Gardiner A."/>
            <person name="Garfield D.A."/>
            <person name="Garvin B.E."/>
            <person name="Gibson G."/>
            <person name="Gilbert D."/>
            <person name="Gnerre S."/>
            <person name="Godfrey J."/>
            <person name="Good R."/>
            <person name="Gotea V."/>
            <person name="Gravely B."/>
            <person name="Greenberg A.J."/>
            <person name="Griffiths-Jones S."/>
            <person name="Gross S."/>
            <person name="Guigo R."/>
            <person name="Gustafson E.A."/>
            <person name="Haerty W."/>
            <person name="Hahn M.W."/>
            <person name="Halligan D.L."/>
            <person name="Halpern A.L."/>
            <person name="Halter G.M."/>
            <person name="Han M.V."/>
            <person name="Heger A."/>
            <person name="Hillier L."/>
            <person name="Hinrichs A.S."/>
            <person name="Holmes I."/>
            <person name="Hoskins R.A."/>
            <person name="Hubisz M.J."/>
            <person name="Hultmark D."/>
            <person name="Huntley M.A."/>
            <person name="Jaffe D.B."/>
            <person name="Jagadeeshan S."/>
            <person name="Jeck W.R."/>
            <person name="Johnson J."/>
            <person name="Jones C.D."/>
            <person name="Jordan W.C."/>
            <person name="Karpen G.H."/>
            <person name="Kataoka E."/>
            <person name="Keightley P.D."/>
            <person name="Kheradpour P."/>
            <person name="Kirkness E.F."/>
            <person name="Koerich L.B."/>
            <person name="Kristiansen K."/>
            <person name="Kudrna D."/>
            <person name="Kulathinal R.J."/>
            <person name="Kumar S."/>
            <person name="Kwok R."/>
            <person name="Lander E."/>
            <person name="Langley C.H."/>
            <person name="Lapoint R."/>
            <person name="Lazzaro B.P."/>
            <person name="Lee S.J."/>
            <person name="Levesque L."/>
            <person name="Li R."/>
            <person name="Lin C.F."/>
            <person name="Lin M.F."/>
            <person name="Lindblad-Toh K."/>
            <person name="Llopart A."/>
            <person name="Long M."/>
            <person name="Low L."/>
            <person name="Lozovsky E."/>
            <person name="Lu J."/>
            <person name="Luo M."/>
            <person name="Machado C.A."/>
            <person name="Makalowski W."/>
            <person name="Marzo M."/>
            <person name="Matsuda M."/>
            <person name="Matzkin L."/>
            <person name="McAllister B."/>
            <person name="McBride C.S."/>
            <person name="McKernan B."/>
            <person name="McKernan K."/>
            <person name="Mendez-Lago M."/>
            <person name="Minx P."/>
            <person name="Mollenhauer M.U."/>
            <person name="Montooth K."/>
            <person name="Mount S.M."/>
            <person name="Mu X."/>
            <person name="Myers E."/>
            <person name="Negre B."/>
            <person name="Newfeld S."/>
            <person name="Nielsen R."/>
            <person name="Noor M.A."/>
            <person name="O'Grady P."/>
            <person name="Pachter L."/>
            <person name="Papaceit M."/>
            <person name="Parisi M.J."/>
            <person name="Parisi M."/>
            <person name="Parts L."/>
            <person name="Pedersen J.S."/>
            <person name="Pesole G."/>
            <person name="Phillippy A.M."/>
            <person name="Ponting C.P."/>
            <person name="Pop M."/>
            <person name="Porcelli D."/>
            <person name="Powell J.R."/>
            <person name="Prohaska S."/>
            <person name="Pruitt K."/>
            <person name="Puig M."/>
            <person name="Quesneville H."/>
            <person name="Ram K.R."/>
            <person name="Rand D."/>
            <person name="Rasmussen M.D."/>
            <person name="Reed L.K."/>
            <person name="Reenan R."/>
            <person name="Reily A."/>
            <person name="Remington K.A."/>
            <person name="Rieger T.T."/>
            <person name="Ritchie M.G."/>
            <person name="Robin C."/>
            <person name="Rogers Y.H."/>
            <person name="Rohde C."/>
            <person name="Rozas J."/>
            <person name="Rubenfield M.J."/>
            <person name="Ruiz A."/>
            <person name="Russo S."/>
            <person name="Salzberg S.L."/>
            <person name="Sanchez-Gracia A."/>
            <person name="Saranga D.J."/>
            <person name="Sato H."/>
            <person name="Schaeffer S.W."/>
            <person name="Schatz M.C."/>
            <person name="Schlenke T."/>
            <person name="Schwartz R."/>
            <person name="Segarra C."/>
            <person name="Singh R.S."/>
            <person name="Sirot L."/>
            <person name="Sirota M."/>
            <person name="Sisneros N.B."/>
            <person name="Smith C.D."/>
            <person name="Smith T.F."/>
            <person name="Spieth J."/>
            <person name="Stage D.E."/>
            <person name="Stark A."/>
            <person name="Stephan W."/>
            <person name="Strausberg R.L."/>
            <person name="Strempel S."/>
            <person name="Sturgill D."/>
            <person name="Sutton G."/>
            <person name="Sutton G.G."/>
            <person name="Tao W."/>
            <person name="Teichmann S."/>
            <person name="Tobari Y.N."/>
            <person name="Tomimura Y."/>
            <person name="Tsolas J.M."/>
            <person name="Valente V.L."/>
            <person name="Venter E."/>
            <person name="Venter J.C."/>
            <person name="Vicario S."/>
            <person name="Vieira F.G."/>
            <person name="Vilella A.J."/>
            <person name="Villasante A."/>
            <person name="Walenz B."/>
            <person name="Wang J."/>
            <person name="Wasserman M."/>
            <person name="Watts T."/>
            <person name="Wilson D."/>
            <person name="Wilson R.K."/>
            <person name="Wing R.A."/>
            <person name="Wolfner M.F."/>
            <person name="Wong A."/>
            <person name="Wong G.K."/>
            <person name="Wu C.I."/>
            <person name="Wu G."/>
            <person name="Yamamoto D."/>
            <person name="Yang H.P."/>
            <person name="Yang S.P."/>
            <person name="Yorke J.A."/>
            <person name="Yoshida K."/>
            <person name="Zdobnov E."/>
            <person name="Zhang P."/>
            <person name="Zhang Y."/>
            <person name="Zimin A.V."/>
            <person name="Baldwin J."/>
            <person name="Abdouelleil A."/>
            <person name="Abdulkadir J."/>
            <person name="Abebe A."/>
            <person name="Abera B."/>
            <person name="Abreu J."/>
            <person name="Acer S.C."/>
            <person name="Aftuck L."/>
            <person name="Alexander A."/>
            <person name="An P."/>
            <person name="Anderson E."/>
            <person name="Anderson S."/>
            <person name="Arachi H."/>
            <person name="Azer M."/>
            <person name="Bachantsang P."/>
            <person name="Barry A."/>
            <person name="Bayul T."/>
            <person name="Berlin A."/>
            <person name="Bessette D."/>
            <person name="Bloom T."/>
            <person name="Blye J."/>
            <person name="Boguslavskiy L."/>
            <person name="Bonnet C."/>
            <person name="Boukhgalter B."/>
            <person name="Bourzgui I."/>
            <person name="Brown A."/>
            <person name="Cahill P."/>
            <person name="Channer S."/>
            <person name="Cheshatsang Y."/>
            <person name="Chuda L."/>
            <person name="Citroen M."/>
            <person name="Collymore A."/>
            <person name="Cooke P."/>
            <person name="Costello M."/>
            <person name="D'Aco K."/>
            <person name="Daza R."/>
            <person name="De Haan G."/>
            <person name="DeGray S."/>
            <person name="DeMaso C."/>
            <person name="Dhargay N."/>
            <person name="Dooley K."/>
            <person name="Dooley E."/>
            <person name="Doricent M."/>
            <person name="Dorje P."/>
            <person name="Dorjee K."/>
            <person name="Dupes A."/>
            <person name="Elong R."/>
            <person name="Falk J."/>
            <person name="Farina A."/>
            <person name="Faro S."/>
            <person name="Ferguson D."/>
            <person name="Fisher S."/>
            <person name="Foley C.D."/>
            <person name="Franke A."/>
            <person name="Friedrich D."/>
            <person name="Gadbois L."/>
            <person name="Gearin G."/>
            <person name="Gearin C.R."/>
            <person name="Giannoukos G."/>
            <person name="Goode T."/>
            <person name="Graham J."/>
            <person name="Grandbois E."/>
            <person name="Grewal S."/>
            <person name="Gyaltsen K."/>
            <person name="Hafez N."/>
            <person name="Hagos B."/>
            <person name="Hall J."/>
            <person name="Henson C."/>
            <person name="Hollinger A."/>
            <person name="Honan T."/>
            <person name="Huard M.D."/>
            <person name="Hughes L."/>
            <person name="Hurhula B."/>
            <person name="Husby M.E."/>
            <person name="Kamat A."/>
            <person name="Kanga B."/>
            <person name="Kashin S."/>
            <person name="Khazanovich D."/>
            <person name="Kisner P."/>
            <person name="Lance K."/>
            <person name="Lara M."/>
            <person name="Lee W."/>
            <person name="Lennon N."/>
            <person name="Letendre F."/>
            <person name="LeVine R."/>
            <person name="Lipovsky A."/>
            <person name="Liu X."/>
            <person name="Liu J."/>
            <person name="Liu S."/>
            <person name="Lokyitsang T."/>
            <person name="Lokyitsang Y."/>
            <person name="Lubonja R."/>
            <person name="Lui A."/>
            <person name="MacDonald P."/>
            <person name="Magnisalis V."/>
            <person name="Maru K."/>
            <person name="Matthews C."/>
            <person name="McCusker W."/>
            <person name="McDonough S."/>
            <person name="Mehta T."/>
            <person name="Meldrim J."/>
            <person name="Meneus L."/>
            <person name="Mihai O."/>
            <person name="Mihalev A."/>
            <person name="Mihova T."/>
            <person name="Mittelman R."/>
            <person name="Mlenga V."/>
            <person name="Montmayeur A."/>
            <person name="Mulrain L."/>
            <person name="Navidi A."/>
            <person name="Naylor J."/>
            <person name="Negash T."/>
            <person name="Nguyen T."/>
            <person name="Nguyen N."/>
            <person name="Nicol R."/>
            <person name="Norbu C."/>
            <person name="Norbu N."/>
            <person name="Novod N."/>
            <person name="O'Neill B."/>
            <person name="Osman S."/>
            <person name="Markiewicz E."/>
            <person name="Oyono O.L."/>
            <person name="Patti C."/>
            <person name="Phunkhang P."/>
            <person name="Pierre F."/>
            <person name="Priest M."/>
            <person name="Raghuraman S."/>
            <person name="Rege F."/>
            <person name="Reyes R."/>
            <person name="Rise C."/>
            <person name="Rogov P."/>
            <person name="Ross K."/>
            <person name="Ryan E."/>
            <person name="Settipalli S."/>
            <person name="Shea T."/>
            <person name="Sherpa N."/>
            <person name="Shi L."/>
            <person name="Shih D."/>
            <person name="Sparrow T."/>
            <person name="Spaulding J."/>
            <person name="Stalker J."/>
            <person name="Stange-Thomann N."/>
            <person name="Stavropoulos S."/>
            <person name="Stone C."/>
            <person name="Strader C."/>
            <person name="Tesfaye S."/>
            <person name="Thomson T."/>
            <person name="Thoulutsang Y."/>
            <person name="Thoulutsang D."/>
            <person name="Topham K."/>
            <person name="Topping I."/>
            <person name="Tsamla T."/>
            <person name="Vassiliev H."/>
            <person name="Vo A."/>
            <person name="Wangchuk T."/>
            <person name="Wangdi T."/>
            <person name="Weiand M."/>
            <person name="Wilkinson J."/>
            <person name="Wilson A."/>
            <person name="Yadav S."/>
            <person name="Young G."/>
            <person name="Yu Q."/>
            <person name="Zembek L."/>
            <person name="Zhong D."/>
            <person name="Zimmer A."/>
            <person name="Zwirko Z."/>
            <person name="Jaffe D.B."/>
            <person name="Alvarez P."/>
            <person name="Brockman W."/>
            <person name="Butler J."/>
            <person name="Chin C."/>
            <person name="Gnerre S."/>
            <person name="Grabherr M."/>
            <person name="Kleber M."/>
            <person name="Mauceli E."/>
            <person name="MacCallum I."/>
        </authorList>
    </citation>
    <scope>NUCLEOTIDE SEQUENCE [LARGE SCALE GENOMIC DNA]</scope>
    <source>
        <strain evidence="7">Tucson 15287-2541.00</strain>
    </source>
</reference>
<feature type="transmembrane region" description="Helical" evidence="4">
    <location>
        <begin position="1110"/>
        <end position="1130"/>
    </location>
</feature>
<dbReference type="PANTHER" id="PTHR19229:SF250">
    <property type="entry name" value="ABC TRANSPORTER DOMAIN-CONTAINING PROTEIN-RELATED"/>
    <property type="match status" value="1"/>
</dbReference>
<feature type="region of interest" description="Disordered" evidence="3">
    <location>
        <begin position="493"/>
        <end position="521"/>
    </location>
</feature>
<keyword evidence="2" id="KW-0067">ATP-binding</keyword>
<dbReference type="InterPro" id="IPR026082">
    <property type="entry name" value="ABCA"/>
</dbReference>
<keyword evidence="4" id="KW-0812">Transmembrane</keyword>
<dbReference type="EMBL" id="CH916370">
    <property type="protein sequence ID" value="EDW00408.1"/>
    <property type="molecule type" value="Genomic_DNA"/>
</dbReference>
<keyword evidence="1" id="KW-0547">Nucleotide-binding</keyword>
<dbReference type="eggNOG" id="KOG0059">
    <property type="taxonomic scope" value="Eukaryota"/>
</dbReference>
<feature type="domain" description="ABC transporter" evidence="5">
    <location>
        <begin position="1355"/>
        <end position="1585"/>
    </location>
</feature>
<evidence type="ECO:0000313" key="6">
    <source>
        <dbReference type="EMBL" id="EDW00408.1"/>
    </source>
</evidence>